<sequence>MAKKFLERKYFVSRRRYVHPVGTYYKLPSLKKFLQHSATVSSLGPRHTVGEEPDSREVSAEAIGDVLRPHISERRPLALLQEMPHLAYAERGGRFQRPGSKFSNVSPLSGRNIYRRRNFEGKVGAADDRVAVRNRNRQLHVPAESLARIQGDVRASRSVKIQIGLVNIFRTKVVAADLIAPKGQSLWPMLGQDIRISLRKAEVLFLVRRTWIHATSAR</sequence>
<dbReference type="EMBL" id="BGZK01002161">
    <property type="protein sequence ID" value="GBP91327.1"/>
    <property type="molecule type" value="Genomic_DNA"/>
</dbReference>
<reference evidence="1 2" key="1">
    <citation type="journal article" date="2019" name="Commun. Biol.">
        <title>The bagworm genome reveals a unique fibroin gene that provides high tensile strength.</title>
        <authorList>
            <person name="Kono N."/>
            <person name="Nakamura H."/>
            <person name="Ohtoshi R."/>
            <person name="Tomita M."/>
            <person name="Numata K."/>
            <person name="Arakawa K."/>
        </authorList>
    </citation>
    <scope>NUCLEOTIDE SEQUENCE [LARGE SCALE GENOMIC DNA]</scope>
</reference>
<keyword evidence="2" id="KW-1185">Reference proteome</keyword>
<protein>
    <submittedName>
        <fullName evidence="1">Uncharacterized protein</fullName>
    </submittedName>
</protein>
<accession>A0A4C1ZXI0</accession>
<organism evidence="1 2">
    <name type="scientific">Eumeta variegata</name>
    <name type="common">Bagworm moth</name>
    <name type="synonym">Eumeta japonica</name>
    <dbReference type="NCBI Taxonomy" id="151549"/>
    <lineage>
        <taxon>Eukaryota</taxon>
        <taxon>Metazoa</taxon>
        <taxon>Ecdysozoa</taxon>
        <taxon>Arthropoda</taxon>
        <taxon>Hexapoda</taxon>
        <taxon>Insecta</taxon>
        <taxon>Pterygota</taxon>
        <taxon>Neoptera</taxon>
        <taxon>Endopterygota</taxon>
        <taxon>Lepidoptera</taxon>
        <taxon>Glossata</taxon>
        <taxon>Ditrysia</taxon>
        <taxon>Tineoidea</taxon>
        <taxon>Psychidae</taxon>
        <taxon>Oiketicinae</taxon>
        <taxon>Eumeta</taxon>
    </lineage>
</organism>
<name>A0A4C1ZXI0_EUMVA</name>
<dbReference type="Proteomes" id="UP000299102">
    <property type="component" value="Unassembled WGS sequence"/>
</dbReference>
<evidence type="ECO:0000313" key="1">
    <source>
        <dbReference type="EMBL" id="GBP91327.1"/>
    </source>
</evidence>
<gene>
    <name evidence="1" type="ORF">EVAR_57744_1</name>
</gene>
<comment type="caution">
    <text evidence="1">The sequence shown here is derived from an EMBL/GenBank/DDBJ whole genome shotgun (WGS) entry which is preliminary data.</text>
</comment>
<dbReference type="AlphaFoldDB" id="A0A4C1ZXI0"/>
<proteinExistence type="predicted"/>
<evidence type="ECO:0000313" key="2">
    <source>
        <dbReference type="Proteomes" id="UP000299102"/>
    </source>
</evidence>